<dbReference type="InterPro" id="IPR044822">
    <property type="entry name" value="Myb_DNA-bind_4"/>
</dbReference>
<dbReference type="AlphaFoldDB" id="A0A8W8MN52"/>
<name>A0A8W8MN52_MAGGI</name>
<evidence type="ECO:0000256" key="1">
    <source>
        <dbReference type="ARBA" id="ARBA00004123"/>
    </source>
</evidence>
<feature type="compositionally biased region" description="Low complexity" evidence="6">
    <location>
        <begin position="24"/>
        <end position="60"/>
    </location>
</feature>
<feature type="domain" description="Myb/SANT-like DNA-binding" evidence="7">
    <location>
        <begin position="70"/>
        <end position="150"/>
    </location>
</feature>
<dbReference type="Proteomes" id="UP000005408">
    <property type="component" value="Unassembled WGS sequence"/>
</dbReference>
<keyword evidence="9" id="KW-1185">Reference proteome</keyword>
<keyword evidence="5" id="KW-0539">Nucleus</keyword>
<comment type="subcellular location">
    <subcellularLocation>
        <location evidence="1">Nucleus</location>
    </subcellularLocation>
</comment>
<dbReference type="GO" id="GO:0003677">
    <property type="term" value="F:DNA binding"/>
    <property type="evidence" value="ECO:0007669"/>
    <property type="project" value="UniProtKB-KW"/>
</dbReference>
<evidence type="ECO:0000256" key="4">
    <source>
        <dbReference type="ARBA" id="ARBA00023163"/>
    </source>
</evidence>
<dbReference type="EnsemblMetazoa" id="G34084.1">
    <property type="protein sequence ID" value="G34084.1:cds"/>
    <property type="gene ID" value="G34084"/>
</dbReference>
<organism evidence="8 9">
    <name type="scientific">Magallana gigas</name>
    <name type="common">Pacific oyster</name>
    <name type="synonym">Crassostrea gigas</name>
    <dbReference type="NCBI Taxonomy" id="29159"/>
    <lineage>
        <taxon>Eukaryota</taxon>
        <taxon>Metazoa</taxon>
        <taxon>Spiralia</taxon>
        <taxon>Lophotrochozoa</taxon>
        <taxon>Mollusca</taxon>
        <taxon>Bivalvia</taxon>
        <taxon>Autobranchia</taxon>
        <taxon>Pteriomorphia</taxon>
        <taxon>Ostreida</taxon>
        <taxon>Ostreoidea</taxon>
        <taxon>Ostreidae</taxon>
        <taxon>Magallana</taxon>
    </lineage>
</organism>
<feature type="compositionally biased region" description="Polar residues" evidence="6">
    <location>
        <begin position="170"/>
        <end position="179"/>
    </location>
</feature>
<evidence type="ECO:0000256" key="6">
    <source>
        <dbReference type="SAM" id="MobiDB-lite"/>
    </source>
</evidence>
<reference evidence="8" key="1">
    <citation type="submission" date="2022-08" db="UniProtKB">
        <authorList>
            <consortium name="EnsemblMetazoa"/>
        </authorList>
    </citation>
    <scope>IDENTIFICATION</scope>
    <source>
        <strain evidence="8">05x7-T-G4-1.051#20</strain>
    </source>
</reference>
<dbReference type="GO" id="GO:0010468">
    <property type="term" value="P:regulation of gene expression"/>
    <property type="evidence" value="ECO:0007669"/>
    <property type="project" value="UniProtKB-ARBA"/>
</dbReference>
<feature type="region of interest" description="Disordered" evidence="6">
    <location>
        <begin position="17"/>
        <end position="66"/>
    </location>
</feature>
<evidence type="ECO:0000256" key="3">
    <source>
        <dbReference type="ARBA" id="ARBA00023125"/>
    </source>
</evidence>
<accession>A0A8W8MN52</accession>
<keyword evidence="3" id="KW-0238">DNA-binding</keyword>
<sequence length="266" mass="29741">MVNDPNCDPNLKEQVYKAAVNNKTSSDTSRPSTTSSDTSRPSTTSSDTSRPSTSSSSCSSPVNGPEKVHIWKECEEKELISIRSDMEEEFEQVKNHDVLWNRITKTLNNHKVPVSCNQVKNKWKNLKKTVDDNQKTGNKKTTWKYFEEFNLLYGNRASTTAKVTYDSVKGTLNSPQSEESSGEHGQGAPACSASTSAHQNTGKRKPSTSVTGDHELEFKNPKKAKLANVVDKLTAQGDEMIQEMRKQHEAKMNRFDKLLDLLGKRN</sequence>
<dbReference type="Pfam" id="PF13837">
    <property type="entry name" value="Myb_DNA-bind_4"/>
    <property type="match status" value="1"/>
</dbReference>
<evidence type="ECO:0000259" key="7">
    <source>
        <dbReference type="Pfam" id="PF13837"/>
    </source>
</evidence>
<evidence type="ECO:0000256" key="2">
    <source>
        <dbReference type="ARBA" id="ARBA00023015"/>
    </source>
</evidence>
<protein>
    <recommendedName>
        <fullName evidence="7">Myb/SANT-like DNA-binding domain-containing protein</fullName>
    </recommendedName>
</protein>
<feature type="region of interest" description="Disordered" evidence="6">
    <location>
        <begin position="170"/>
        <end position="223"/>
    </location>
</feature>
<keyword evidence="4" id="KW-0804">Transcription</keyword>
<proteinExistence type="predicted"/>
<dbReference type="Gene3D" id="1.10.10.60">
    <property type="entry name" value="Homeodomain-like"/>
    <property type="match status" value="1"/>
</dbReference>
<evidence type="ECO:0000313" key="9">
    <source>
        <dbReference type="Proteomes" id="UP000005408"/>
    </source>
</evidence>
<keyword evidence="2" id="KW-0805">Transcription regulation</keyword>
<dbReference type="PANTHER" id="PTHR21654:SF84">
    <property type="entry name" value="SI:DKEY-66I24.7"/>
    <property type="match status" value="1"/>
</dbReference>
<evidence type="ECO:0000256" key="5">
    <source>
        <dbReference type="ARBA" id="ARBA00023242"/>
    </source>
</evidence>
<evidence type="ECO:0000313" key="8">
    <source>
        <dbReference type="EnsemblMetazoa" id="G34084.1:cds"/>
    </source>
</evidence>
<dbReference type="PANTHER" id="PTHR21654">
    <property type="entry name" value="FI21293P1"/>
    <property type="match status" value="1"/>
</dbReference>
<dbReference type="GO" id="GO:0005634">
    <property type="term" value="C:nucleus"/>
    <property type="evidence" value="ECO:0007669"/>
    <property type="project" value="UniProtKB-SubCell"/>
</dbReference>